<dbReference type="EMBL" id="FWWW01000072">
    <property type="protein sequence ID" value="SMB96627.1"/>
    <property type="molecule type" value="Genomic_DNA"/>
</dbReference>
<dbReference type="NCBIfam" id="TIGR01528">
    <property type="entry name" value="NMN_trans_PnuC"/>
    <property type="match status" value="1"/>
</dbReference>
<feature type="transmembrane region" description="Helical" evidence="10">
    <location>
        <begin position="70"/>
        <end position="89"/>
    </location>
</feature>
<dbReference type="InterPro" id="IPR006419">
    <property type="entry name" value="NMN_transpt_PnuC"/>
</dbReference>
<evidence type="ECO:0000256" key="3">
    <source>
        <dbReference type="ARBA" id="ARBA00006669"/>
    </source>
</evidence>
<dbReference type="PANTHER" id="PTHR36122">
    <property type="entry name" value="NICOTINAMIDE RIBOSIDE TRANSPORTER PNUC"/>
    <property type="match status" value="1"/>
</dbReference>
<evidence type="ECO:0000256" key="8">
    <source>
        <dbReference type="ARBA" id="ARBA00022989"/>
    </source>
</evidence>
<gene>
    <name evidence="11" type="ORF">SAMN00120144_2617</name>
</gene>
<keyword evidence="5" id="KW-0813">Transport</keyword>
<evidence type="ECO:0000256" key="10">
    <source>
        <dbReference type="SAM" id="Phobius"/>
    </source>
</evidence>
<protein>
    <recommendedName>
        <fullName evidence="4">Nicotinamide riboside transporter PnuC</fullName>
    </recommendedName>
</protein>
<evidence type="ECO:0000256" key="6">
    <source>
        <dbReference type="ARBA" id="ARBA00022475"/>
    </source>
</evidence>
<name>A0A1W1VTD8_9BACT</name>
<feature type="transmembrane region" description="Helical" evidence="10">
    <location>
        <begin position="39"/>
        <end position="63"/>
    </location>
</feature>
<evidence type="ECO:0000256" key="9">
    <source>
        <dbReference type="ARBA" id="ARBA00023136"/>
    </source>
</evidence>
<keyword evidence="9 10" id="KW-0472">Membrane</keyword>
<evidence type="ECO:0000256" key="4">
    <source>
        <dbReference type="ARBA" id="ARBA00017522"/>
    </source>
</evidence>
<sequence length="237" mass="26626">MGWGQKCGLTAKIREALLPSATPEYFLLPNQQRVALSDLWSGLLASSPVEFVGVITGVACVWLAARNSIWNFPTALVSCALYVIVFWDARLYSDMALQGVFIALAFYGWYQWLYGGPQAQELPVTRAKARQWIWLSAVGVVYAAGVGYALSQYTDAAIPYWDSSTTAISLVAQVLLTRKKIENWLLWLVVDVAYVGLYWHRELYLTAGLYAAYLVLAAYGYFEWRRLLRSTLQPQTA</sequence>
<keyword evidence="12" id="KW-1185">Reference proteome</keyword>
<comment type="subcellular location">
    <subcellularLocation>
        <location evidence="2">Cell membrane</location>
        <topology evidence="2">Multi-pass membrane protein</topology>
    </subcellularLocation>
</comment>
<dbReference type="Proteomes" id="UP000192266">
    <property type="component" value="Unassembled WGS sequence"/>
</dbReference>
<dbReference type="GO" id="GO:0034257">
    <property type="term" value="F:nicotinamide riboside transmembrane transporter activity"/>
    <property type="evidence" value="ECO:0007669"/>
    <property type="project" value="InterPro"/>
</dbReference>
<keyword evidence="6" id="KW-1003">Cell membrane</keyword>
<dbReference type="PANTHER" id="PTHR36122:SF2">
    <property type="entry name" value="NICOTINAMIDE RIBOSIDE TRANSPORTER PNUC"/>
    <property type="match status" value="1"/>
</dbReference>
<evidence type="ECO:0000256" key="5">
    <source>
        <dbReference type="ARBA" id="ARBA00022448"/>
    </source>
</evidence>
<feature type="transmembrane region" description="Helical" evidence="10">
    <location>
        <begin position="205"/>
        <end position="222"/>
    </location>
</feature>
<comment type="similarity">
    <text evidence="3">Belongs to the nicotinamide ribonucleoside (NR) uptake permease (TC 4.B.1) family.</text>
</comment>
<dbReference type="OrthoDB" id="9791248at2"/>
<keyword evidence="8 10" id="KW-1133">Transmembrane helix</keyword>
<evidence type="ECO:0000313" key="11">
    <source>
        <dbReference type="EMBL" id="SMB96627.1"/>
    </source>
</evidence>
<evidence type="ECO:0000256" key="2">
    <source>
        <dbReference type="ARBA" id="ARBA00004651"/>
    </source>
</evidence>
<accession>A0A1W1VTD8</accession>
<keyword evidence="7 10" id="KW-0812">Transmembrane</keyword>
<evidence type="ECO:0000256" key="7">
    <source>
        <dbReference type="ARBA" id="ARBA00022692"/>
    </source>
</evidence>
<proteinExistence type="inferred from homology"/>
<evidence type="ECO:0000313" key="12">
    <source>
        <dbReference type="Proteomes" id="UP000192266"/>
    </source>
</evidence>
<organism evidence="11 12">
    <name type="scientific">Hymenobacter roseosalivarius DSM 11622</name>
    <dbReference type="NCBI Taxonomy" id="645990"/>
    <lineage>
        <taxon>Bacteria</taxon>
        <taxon>Pseudomonadati</taxon>
        <taxon>Bacteroidota</taxon>
        <taxon>Cytophagia</taxon>
        <taxon>Cytophagales</taxon>
        <taxon>Hymenobacteraceae</taxon>
        <taxon>Hymenobacter</taxon>
    </lineage>
</organism>
<comment type="function">
    <text evidence="1">Required for nicotinamide riboside transport across the inner membrane.</text>
</comment>
<evidence type="ECO:0000256" key="1">
    <source>
        <dbReference type="ARBA" id="ARBA00002672"/>
    </source>
</evidence>
<dbReference type="AlphaFoldDB" id="A0A1W1VTD8"/>
<feature type="transmembrane region" description="Helical" evidence="10">
    <location>
        <begin position="95"/>
        <end position="112"/>
    </location>
</feature>
<dbReference type="GO" id="GO:0005886">
    <property type="term" value="C:plasma membrane"/>
    <property type="evidence" value="ECO:0007669"/>
    <property type="project" value="UniProtKB-SubCell"/>
</dbReference>
<feature type="transmembrane region" description="Helical" evidence="10">
    <location>
        <begin position="132"/>
        <end position="151"/>
    </location>
</feature>
<dbReference type="STRING" id="645990.SAMN00120144_2617"/>
<dbReference type="Pfam" id="PF04973">
    <property type="entry name" value="NMN_transporter"/>
    <property type="match status" value="1"/>
</dbReference>
<reference evidence="11 12" key="1">
    <citation type="submission" date="2017-04" db="EMBL/GenBank/DDBJ databases">
        <authorList>
            <person name="Afonso C.L."/>
            <person name="Miller P.J."/>
            <person name="Scott M.A."/>
            <person name="Spackman E."/>
            <person name="Goraichik I."/>
            <person name="Dimitrov K.M."/>
            <person name="Suarez D.L."/>
            <person name="Swayne D.E."/>
        </authorList>
    </citation>
    <scope>NUCLEOTIDE SEQUENCE [LARGE SCALE GENOMIC DNA]</scope>
    <source>
        <strain evidence="11 12">DSM 11622</strain>
    </source>
</reference>